<dbReference type="EMBL" id="JACXIZ010000035">
    <property type="protein sequence ID" value="MBD2847269.1"/>
    <property type="molecule type" value="Genomic_DNA"/>
</dbReference>
<comment type="function">
    <text evidence="1">Could be involved in insertion of integral membrane proteins into the membrane.</text>
</comment>
<keyword evidence="3" id="KW-1185">Reference proteome</keyword>
<dbReference type="HAMAP" id="MF_00386">
    <property type="entry name" value="UPF0161_YidD"/>
    <property type="match status" value="1"/>
</dbReference>
<evidence type="ECO:0000256" key="1">
    <source>
        <dbReference type="HAMAP-Rule" id="MF_00386"/>
    </source>
</evidence>
<dbReference type="RefSeq" id="WP_190920374.1">
    <property type="nucleotide sequence ID" value="NZ_JACXIZ010000035.1"/>
</dbReference>
<gene>
    <name evidence="2" type="primary">yidD</name>
    <name evidence="2" type="ORF">IDH44_18880</name>
</gene>
<evidence type="ECO:0000313" key="2">
    <source>
        <dbReference type="EMBL" id="MBD2847269.1"/>
    </source>
</evidence>
<dbReference type="GO" id="GO:0005886">
    <property type="term" value="C:plasma membrane"/>
    <property type="evidence" value="ECO:0007669"/>
    <property type="project" value="UniProtKB-SubCell"/>
</dbReference>
<keyword evidence="1" id="KW-1003">Cell membrane</keyword>
<dbReference type="NCBIfam" id="TIGR00278">
    <property type="entry name" value="membrane protein insertion efficiency factor YidD"/>
    <property type="match status" value="1"/>
</dbReference>
<protein>
    <recommendedName>
        <fullName evidence="1">Putative membrane protein insertion efficiency factor</fullName>
    </recommendedName>
</protein>
<sequence>MRRTLQAPVRFYRRFISPLKPPTCRFYPTCSAYALEALETHGAFKGSWLSAKRICKCHPFHPGGFDPVPPASPPP</sequence>
<dbReference type="Pfam" id="PF01809">
    <property type="entry name" value="YidD"/>
    <property type="match status" value="1"/>
</dbReference>
<comment type="similarity">
    <text evidence="1">Belongs to the UPF0161 family.</text>
</comment>
<accession>A0A927BXJ8</accession>
<dbReference type="PANTHER" id="PTHR33383">
    <property type="entry name" value="MEMBRANE PROTEIN INSERTION EFFICIENCY FACTOR-RELATED"/>
    <property type="match status" value="1"/>
</dbReference>
<dbReference type="InterPro" id="IPR002696">
    <property type="entry name" value="Membr_insert_effic_factor_YidD"/>
</dbReference>
<keyword evidence="1" id="KW-0472">Membrane</keyword>
<comment type="subcellular location">
    <subcellularLocation>
        <location evidence="1">Cell membrane</location>
        <topology evidence="1">Peripheral membrane protein</topology>
        <orientation evidence="1">Cytoplasmic side</orientation>
    </subcellularLocation>
</comment>
<organism evidence="2 3">
    <name type="scientific">Paenibacillus sabuli</name>
    <dbReference type="NCBI Taxonomy" id="2772509"/>
    <lineage>
        <taxon>Bacteria</taxon>
        <taxon>Bacillati</taxon>
        <taxon>Bacillota</taxon>
        <taxon>Bacilli</taxon>
        <taxon>Bacillales</taxon>
        <taxon>Paenibacillaceae</taxon>
        <taxon>Paenibacillus</taxon>
    </lineage>
</organism>
<name>A0A927BXJ8_9BACL</name>
<proteinExistence type="inferred from homology"/>
<dbReference type="SMART" id="SM01234">
    <property type="entry name" value="Haemolytic"/>
    <property type="match status" value="1"/>
</dbReference>
<evidence type="ECO:0000313" key="3">
    <source>
        <dbReference type="Proteomes" id="UP000621560"/>
    </source>
</evidence>
<reference evidence="2" key="1">
    <citation type="submission" date="2020-09" db="EMBL/GenBank/DDBJ databases">
        <title>A novel bacterium of genus Paenibacillus, isolated from South China Sea.</title>
        <authorList>
            <person name="Huang H."/>
            <person name="Mo K."/>
            <person name="Hu Y."/>
        </authorList>
    </citation>
    <scope>NUCLEOTIDE SEQUENCE</scope>
    <source>
        <strain evidence="2">IB182496</strain>
    </source>
</reference>
<dbReference type="AlphaFoldDB" id="A0A927BXJ8"/>
<dbReference type="PANTHER" id="PTHR33383:SF1">
    <property type="entry name" value="MEMBRANE PROTEIN INSERTION EFFICIENCY FACTOR-RELATED"/>
    <property type="match status" value="1"/>
</dbReference>
<comment type="caution">
    <text evidence="2">The sequence shown here is derived from an EMBL/GenBank/DDBJ whole genome shotgun (WGS) entry which is preliminary data.</text>
</comment>
<dbReference type="Proteomes" id="UP000621560">
    <property type="component" value="Unassembled WGS sequence"/>
</dbReference>